<keyword evidence="3" id="KW-1185">Reference proteome</keyword>
<reference evidence="2 3" key="1">
    <citation type="journal article" date="2019" name="Environ. Microbiol.">
        <title>Species interactions and distinct microbial communities in high Arctic permafrost affected cryosols are associated with the CH4 and CO2 gas fluxes.</title>
        <authorList>
            <person name="Altshuler I."/>
            <person name="Hamel J."/>
            <person name="Turney S."/>
            <person name="Magnuson E."/>
            <person name="Levesque R."/>
            <person name="Greer C."/>
            <person name="Whyte L.G."/>
        </authorList>
    </citation>
    <scope>NUCLEOTIDE SEQUENCE [LARGE SCALE GENOMIC DNA]</scope>
    <source>
        <strain evidence="2 3">42</strain>
    </source>
</reference>
<evidence type="ECO:0000313" key="2">
    <source>
        <dbReference type="EMBL" id="TPG40864.1"/>
    </source>
</evidence>
<gene>
    <name evidence="2" type="ORF">EAH81_11015</name>
</gene>
<feature type="chain" id="PRO_5021457293" evidence="1">
    <location>
        <begin position="20"/>
        <end position="181"/>
    </location>
</feature>
<keyword evidence="1" id="KW-0732">Signal</keyword>
<protein>
    <submittedName>
        <fullName evidence="2">Uncharacterized protein</fullName>
    </submittedName>
</protein>
<feature type="signal peptide" evidence="1">
    <location>
        <begin position="1"/>
        <end position="19"/>
    </location>
</feature>
<dbReference type="OrthoDB" id="9885917at2"/>
<accession>A0A502EUW4</accession>
<evidence type="ECO:0000256" key="1">
    <source>
        <dbReference type="SAM" id="SignalP"/>
    </source>
</evidence>
<name>A0A502EUW4_9FLAO</name>
<organism evidence="2 3">
    <name type="scientific">Flavobacterium pectinovorum</name>
    <dbReference type="NCBI Taxonomy" id="29533"/>
    <lineage>
        <taxon>Bacteria</taxon>
        <taxon>Pseudomonadati</taxon>
        <taxon>Bacteroidota</taxon>
        <taxon>Flavobacteriia</taxon>
        <taxon>Flavobacteriales</taxon>
        <taxon>Flavobacteriaceae</taxon>
        <taxon>Flavobacterium</taxon>
    </lineage>
</organism>
<comment type="caution">
    <text evidence="2">The sequence shown here is derived from an EMBL/GenBank/DDBJ whole genome shotgun (WGS) entry which is preliminary data.</text>
</comment>
<evidence type="ECO:0000313" key="3">
    <source>
        <dbReference type="Proteomes" id="UP000319700"/>
    </source>
</evidence>
<dbReference type="EMBL" id="RCZH01000006">
    <property type="protein sequence ID" value="TPG40864.1"/>
    <property type="molecule type" value="Genomic_DNA"/>
</dbReference>
<dbReference type="AlphaFoldDB" id="A0A502EUW4"/>
<proteinExistence type="predicted"/>
<sequence>MKKLILFTILLISFYSLNAQPLHECYSETGIKIALKGNEELQCSLSPSFNLNDCFFIDPSYIKDSLGIAYFKIKIYKNITDASDDTWKGKKIYLKDSVYIHKIRDVDKMVIYVAKFDKNERISFYLEISEFKKGSFFIDASKIDTVKYERMKSVEYHRGSDTIQGFDITPEKWTEIKKWGD</sequence>
<dbReference type="Proteomes" id="UP000319700">
    <property type="component" value="Unassembled WGS sequence"/>
</dbReference>
<dbReference type="RefSeq" id="WP_140506830.1">
    <property type="nucleotide sequence ID" value="NZ_RCZH01000006.1"/>
</dbReference>